<dbReference type="InterPro" id="IPR000980">
    <property type="entry name" value="SH2"/>
</dbReference>
<dbReference type="InterPro" id="IPR000719">
    <property type="entry name" value="Prot_kinase_dom"/>
</dbReference>
<dbReference type="PANTHER" id="PTHR24418">
    <property type="entry name" value="TYROSINE-PROTEIN KINASE"/>
    <property type="match status" value="1"/>
</dbReference>
<dbReference type="AlphaFoldDB" id="A0A8S1GXB6"/>
<dbReference type="Pfam" id="PF07714">
    <property type="entry name" value="PK_Tyr_Ser-Thr"/>
    <property type="match status" value="1"/>
</dbReference>
<dbReference type="Pfam" id="PF00017">
    <property type="entry name" value="SH2"/>
    <property type="match status" value="1"/>
</dbReference>
<dbReference type="InterPro" id="IPR035849">
    <property type="entry name" value="Fes/Fps/Fer_SH2"/>
</dbReference>
<feature type="compositionally biased region" description="Basic and acidic residues" evidence="10">
    <location>
        <begin position="377"/>
        <end position="410"/>
    </location>
</feature>
<dbReference type="PRINTS" id="PR00401">
    <property type="entry name" value="SH2DOMAIN"/>
</dbReference>
<dbReference type="SMART" id="SM00252">
    <property type="entry name" value="SH2"/>
    <property type="match status" value="1"/>
</dbReference>
<protein>
    <recommendedName>
        <fullName evidence="9">Tyrosine-protein kinase</fullName>
        <ecNumber evidence="9">2.7.10.2</ecNumber>
    </recommendedName>
</protein>
<dbReference type="Gene3D" id="3.30.200.20">
    <property type="entry name" value="Phosphorylase Kinase, domain 1"/>
    <property type="match status" value="1"/>
</dbReference>
<feature type="region of interest" description="Disordered" evidence="10">
    <location>
        <begin position="596"/>
        <end position="627"/>
    </location>
</feature>
<evidence type="ECO:0000256" key="3">
    <source>
        <dbReference type="ARBA" id="ARBA00022777"/>
    </source>
</evidence>
<evidence type="ECO:0000256" key="2">
    <source>
        <dbReference type="ARBA" id="ARBA00022741"/>
    </source>
</evidence>
<dbReference type="PROSITE" id="PS00107">
    <property type="entry name" value="PROTEIN_KINASE_ATP"/>
    <property type="match status" value="1"/>
</dbReference>
<dbReference type="SUPFAM" id="SSF56112">
    <property type="entry name" value="Protein kinase-like (PK-like)"/>
    <property type="match status" value="1"/>
</dbReference>
<accession>A0A8S1GXB6</accession>
<keyword evidence="14" id="KW-1185">Reference proteome</keyword>
<feature type="compositionally biased region" description="Low complexity" evidence="10">
    <location>
        <begin position="596"/>
        <end position="620"/>
    </location>
</feature>
<dbReference type="PROSITE" id="PS50011">
    <property type="entry name" value="PROTEIN_KINASE_DOM"/>
    <property type="match status" value="1"/>
</dbReference>
<dbReference type="InterPro" id="IPR011009">
    <property type="entry name" value="Kinase-like_dom_sf"/>
</dbReference>
<feature type="domain" description="Protein kinase" evidence="12">
    <location>
        <begin position="117"/>
        <end position="376"/>
    </location>
</feature>
<dbReference type="FunFam" id="3.30.200.20:FF:000518">
    <property type="entry name" value="Tyrosine-protein kinase"/>
    <property type="match status" value="1"/>
</dbReference>
<keyword evidence="5 9" id="KW-0829">Tyrosine-protein kinase</keyword>
<evidence type="ECO:0000256" key="1">
    <source>
        <dbReference type="ARBA" id="ARBA00022679"/>
    </source>
</evidence>
<dbReference type="Gene3D" id="1.10.510.10">
    <property type="entry name" value="Transferase(Phosphotransferase) domain 1"/>
    <property type="match status" value="1"/>
</dbReference>
<evidence type="ECO:0000256" key="9">
    <source>
        <dbReference type="RuleBase" id="RU362096"/>
    </source>
</evidence>
<reference evidence="13" key="1">
    <citation type="submission" date="2020-10" db="EMBL/GenBank/DDBJ databases">
        <authorList>
            <person name="Kikuchi T."/>
        </authorList>
    </citation>
    <scope>NUCLEOTIDE SEQUENCE</scope>
    <source>
        <strain evidence="13">NKZ352</strain>
    </source>
</reference>
<dbReference type="InterPro" id="IPR001245">
    <property type="entry name" value="Ser-Thr/Tyr_kinase_cat_dom"/>
</dbReference>
<dbReference type="CDD" id="cd00192">
    <property type="entry name" value="PTKc"/>
    <property type="match status" value="1"/>
</dbReference>
<dbReference type="Gene3D" id="3.30.505.10">
    <property type="entry name" value="SH2 domain"/>
    <property type="match status" value="1"/>
</dbReference>
<name>A0A8S1GXB6_9PELO</name>
<dbReference type="SUPFAM" id="SSF55550">
    <property type="entry name" value="SH2 domain"/>
    <property type="match status" value="1"/>
</dbReference>
<evidence type="ECO:0000256" key="8">
    <source>
        <dbReference type="PROSITE-ProRule" id="PRU10141"/>
    </source>
</evidence>
<evidence type="ECO:0000256" key="10">
    <source>
        <dbReference type="SAM" id="MobiDB-lite"/>
    </source>
</evidence>
<dbReference type="OrthoDB" id="3256376at2759"/>
<keyword evidence="2 8" id="KW-0547">Nucleotide-binding</keyword>
<dbReference type="FunFam" id="3.30.505.10:FF:000051">
    <property type="entry name" value="Tyrosine-protein kinase"/>
    <property type="match status" value="1"/>
</dbReference>
<evidence type="ECO:0000313" key="14">
    <source>
        <dbReference type="Proteomes" id="UP000835052"/>
    </source>
</evidence>
<organism evidence="13 14">
    <name type="scientific">Caenorhabditis auriculariae</name>
    <dbReference type="NCBI Taxonomy" id="2777116"/>
    <lineage>
        <taxon>Eukaryota</taxon>
        <taxon>Metazoa</taxon>
        <taxon>Ecdysozoa</taxon>
        <taxon>Nematoda</taxon>
        <taxon>Chromadorea</taxon>
        <taxon>Rhabditida</taxon>
        <taxon>Rhabditina</taxon>
        <taxon>Rhabditomorpha</taxon>
        <taxon>Rhabditoidea</taxon>
        <taxon>Rhabditidae</taxon>
        <taxon>Peloderinae</taxon>
        <taxon>Caenorhabditis</taxon>
    </lineage>
</organism>
<dbReference type="CDD" id="cd10361">
    <property type="entry name" value="SH2_Fps_family"/>
    <property type="match status" value="1"/>
</dbReference>
<dbReference type="InterPro" id="IPR036860">
    <property type="entry name" value="SH2_dom_sf"/>
</dbReference>
<keyword evidence="3 9" id="KW-0418">Kinase</keyword>
<keyword evidence="7" id="KW-0727">SH2 domain</keyword>
<dbReference type="InterPro" id="IPR017441">
    <property type="entry name" value="Protein_kinase_ATP_BS"/>
</dbReference>
<dbReference type="PRINTS" id="PR00109">
    <property type="entry name" value="TYRKINASE"/>
</dbReference>
<evidence type="ECO:0000259" key="12">
    <source>
        <dbReference type="PROSITE" id="PS50011"/>
    </source>
</evidence>
<dbReference type="EMBL" id="CAJGYM010000007">
    <property type="protein sequence ID" value="CAD6187771.1"/>
    <property type="molecule type" value="Genomic_DNA"/>
</dbReference>
<dbReference type="SMART" id="SM00219">
    <property type="entry name" value="TyrKc"/>
    <property type="match status" value="1"/>
</dbReference>
<evidence type="ECO:0000256" key="4">
    <source>
        <dbReference type="ARBA" id="ARBA00022840"/>
    </source>
</evidence>
<dbReference type="Proteomes" id="UP000835052">
    <property type="component" value="Unassembled WGS sequence"/>
</dbReference>
<keyword evidence="1 9" id="KW-0808">Transferase</keyword>
<gene>
    <name evidence="13" type="ORF">CAUJ_LOCUS3690</name>
</gene>
<dbReference type="GO" id="GO:0004715">
    <property type="term" value="F:non-membrane spanning protein tyrosine kinase activity"/>
    <property type="evidence" value="ECO:0007669"/>
    <property type="project" value="UniProtKB-EC"/>
</dbReference>
<feature type="binding site" evidence="8">
    <location>
        <position position="150"/>
    </location>
    <ligand>
        <name>ATP</name>
        <dbReference type="ChEBI" id="CHEBI:30616"/>
    </ligand>
</feature>
<proteinExistence type="inferred from homology"/>
<dbReference type="EC" id="2.7.10.2" evidence="9"/>
<feature type="compositionally biased region" description="Low complexity" evidence="10">
    <location>
        <begin position="439"/>
        <end position="449"/>
    </location>
</feature>
<dbReference type="InterPro" id="IPR050198">
    <property type="entry name" value="Non-receptor_tyrosine_kinases"/>
</dbReference>
<dbReference type="InterPro" id="IPR008266">
    <property type="entry name" value="Tyr_kinase_AS"/>
</dbReference>
<evidence type="ECO:0000259" key="11">
    <source>
        <dbReference type="PROSITE" id="PS50001"/>
    </source>
</evidence>
<dbReference type="PROSITE" id="PS00109">
    <property type="entry name" value="PROTEIN_KINASE_TYR"/>
    <property type="match status" value="1"/>
</dbReference>
<comment type="catalytic activity">
    <reaction evidence="6 9">
        <text>L-tyrosyl-[protein] + ATP = O-phospho-L-tyrosyl-[protein] + ADP + H(+)</text>
        <dbReference type="Rhea" id="RHEA:10596"/>
        <dbReference type="Rhea" id="RHEA-COMP:10136"/>
        <dbReference type="Rhea" id="RHEA-COMP:20101"/>
        <dbReference type="ChEBI" id="CHEBI:15378"/>
        <dbReference type="ChEBI" id="CHEBI:30616"/>
        <dbReference type="ChEBI" id="CHEBI:46858"/>
        <dbReference type="ChEBI" id="CHEBI:61978"/>
        <dbReference type="ChEBI" id="CHEBI:456216"/>
        <dbReference type="EC" id="2.7.10.2"/>
    </reaction>
</comment>
<evidence type="ECO:0000256" key="7">
    <source>
        <dbReference type="PROSITE-ProRule" id="PRU00191"/>
    </source>
</evidence>
<comment type="similarity">
    <text evidence="9">Belongs to the protein kinase superfamily. Tyr protein kinase family.</text>
</comment>
<evidence type="ECO:0000256" key="6">
    <source>
        <dbReference type="ARBA" id="ARBA00051245"/>
    </source>
</evidence>
<feature type="region of interest" description="Disordered" evidence="10">
    <location>
        <begin position="377"/>
        <end position="480"/>
    </location>
</feature>
<dbReference type="PROSITE" id="PS50001">
    <property type="entry name" value="SH2"/>
    <property type="match status" value="1"/>
</dbReference>
<evidence type="ECO:0000256" key="5">
    <source>
        <dbReference type="ARBA" id="ARBA00023137"/>
    </source>
</evidence>
<dbReference type="GO" id="GO:0005524">
    <property type="term" value="F:ATP binding"/>
    <property type="evidence" value="ECO:0007669"/>
    <property type="project" value="UniProtKB-UniRule"/>
</dbReference>
<evidence type="ECO:0000313" key="13">
    <source>
        <dbReference type="EMBL" id="CAD6187771.1"/>
    </source>
</evidence>
<comment type="caution">
    <text evidence="13">The sequence shown here is derived from an EMBL/GenBank/DDBJ whole genome shotgun (WGS) entry which is preliminary data.</text>
</comment>
<dbReference type="InterPro" id="IPR020635">
    <property type="entry name" value="Tyr_kinase_cat_dom"/>
</dbReference>
<sequence>MVDKNISVEPWYHGLLPREDIKTMLRNHGDFLVRSTEPAKGSPRHYVVSVCVKEKIEEVKHFVLQEHNKKIYIEKNGFDTISQLIEYHYVKKEPISKVTMLLTPISRQSWEISHEDVTLTKKLGEGAFGEVWKGKLKLKTTDKVVDVAVKTAKLETMNKAQIEEIMHEARLMRNLEHPNIVKLYGVAAGNEPLYVIMELANCGALDSYLQKNTFTLVKKTEMIYQAACGLCYIHQKNILHRDIAARNCLYGDGQVKIADFGLSREGSEYKMDLTKKVPIRWLAPETLRTGLYSDKSDVYAFGIMSWEIFENGKEPYPGMMIAEVVAKVNQGYRMSFSSEIHSDFSGFILKKCWSEDPKERAAMWEVITFMRNHLKTKDGAEEKSKEQISRDKMVKNKKSLSAEKSAERVVKASASREAVSVNQKDKKKKGTLIQKVFKKGNSNTKTSKTPLVQSPGARPPQSRTAPPVQQLPPSMPVQQIQPTSPLPTRLPQQTVQQTVQQLPPTMSAQSFQPTTPMPTRFPQQPMQTAQPMPAMSMRTMQPMEPYQPSFLPTAPQLEPLKPLTIEPFQPLKPLTIEPLQPLAPIQIQPLQQFQPLQPFEPVKSNLQPLQPLQQNQSLSPGPRSTKF</sequence>
<feature type="domain" description="SH2" evidence="11">
    <location>
        <begin position="11"/>
        <end position="105"/>
    </location>
</feature>
<keyword evidence="4 8" id="KW-0067">ATP-binding</keyword>